<proteinExistence type="predicted"/>
<feature type="compositionally biased region" description="Polar residues" evidence="1">
    <location>
        <begin position="70"/>
        <end position="108"/>
    </location>
</feature>
<keyword evidence="3" id="KW-1185">Reference proteome</keyword>
<accession>A0ABD1UN41</accession>
<evidence type="ECO:0008006" key="4">
    <source>
        <dbReference type="Google" id="ProtNLM"/>
    </source>
</evidence>
<feature type="region of interest" description="Disordered" evidence="1">
    <location>
        <begin position="67"/>
        <end position="114"/>
    </location>
</feature>
<evidence type="ECO:0000313" key="3">
    <source>
        <dbReference type="Proteomes" id="UP001604336"/>
    </source>
</evidence>
<dbReference type="Proteomes" id="UP001604336">
    <property type="component" value="Unassembled WGS sequence"/>
</dbReference>
<gene>
    <name evidence="2" type="ORF">Adt_11524</name>
</gene>
<organism evidence="2 3">
    <name type="scientific">Abeliophyllum distichum</name>
    <dbReference type="NCBI Taxonomy" id="126358"/>
    <lineage>
        <taxon>Eukaryota</taxon>
        <taxon>Viridiplantae</taxon>
        <taxon>Streptophyta</taxon>
        <taxon>Embryophyta</taxon>
        <taxon>Tracheophyta</taxon>
        <taxon>Spermatophyta</taxon>
        <taxon>Magnoliopsida</taxon>
        <taxon>eudicotyledons</taxon>
        <taxon>Gunneridae</taxon>
        <taxon>Pentapetalae</taxon>
        <taxon>asterids</taxon>
        <taxon>lamiids</taxon>
        <taxon>Lamiales</taxon>
        <taxon>Oleaceae</taxon>
        <taxon>Forsythieae</taxon>
        <taxon>Abeliophyllum</taxon>
    </lineage>
</organism>
<name>A0ABD1UN41_9LAMI</name>
<dbReference type="AlphaFoldDB" id="A0ABD1UN41"/>
<sequence>MSLSEYIMKFEELSRFPDHVVSTNGLKIDYFLQGLKSELNIDVLMSGIQNMTFPEITNKTLLSKQPELDITQTREASRQNQNGHSINKNWNQNKRGWPNRQQGESSPQKIEDRC</sequence>
<reference evidence="3" key="1">
    <citation type="submission" date="2024-07" db="EMBL/GenBank/DDBJ databases">
        <title>Two chromosome-level genome assemblies of Korean endemic species Abeliophyllum distichum and Forsythia ovata (Oleaceae).</title>
        <authorList>
            <person name="Jang H."/>
        </authorList>
    </citation>
    <scope>NUCLEOTIDE SEQUENCE [LARGE SCALE GENOMIC DNA]</scope>
</reference>
<evidence type="ECO:0000256" key="1">
    <source>
        <dbReference type="SAM" id="MobiDB-lite"/>
    </source>
</evidence>
<dbReference type="EMBL" id="JBFOLK010000003">
    <property type="protein sequence ID" value="KAL2526470.1"/>
    <property type="molecule type" value="Genomic_DNA"/>
</dbReference>
<comment type="caution">
    <text evidence="2">The sequence shown here is derived from an EMBL/GenBank/DDBJ whole genome shotgun (WGS) entry which is preliminary data.</text>
</comment>
<protein>
    <recommendedName>
        <fullName evidence="4">Retrotransposon gag domain-containing protein</fullName>
    </recommendedName>
</protein>
<evidence type="ECO:0000313" key="2">
    <source>
        <dbReference type="EMBL" id="KAL2526470.1"/>
    </source>
</evidence>